<dbReference type="InterPro" id="IPR018000">
    <property type="entry name" value="Neurotransmitter_ion_chnl_CS"/>
</dbReference>
<dbReference type="GO" id="GO:0005230">
    <property type="term" value="F:extracellular ligand-gated monoatomic ion channel activity"/>
    <property type="evidence" value="ECO:0007669"/>
    <property type="project" value="InterPro"/>
</dbReference>
<dbReference type="InterPro" id="IPR006202">
    <property type="entry name" value="Neur_chan_lig-bd"/>
</dbReference>
<feature type="domain" description="Neurotransmitter-gated ion-channel ligand-binding" evidence="4">
    <location>
        <begin position="68"/>
        <end position="200"/>
    </location>
</feature>
<evidence type="ECO:0000256" key="2">
    <source>
        <dbReference type="ARBA" id="ARBA00023136"/>
    </source>
</evidence>
<dbReference type="Gene3D" id="2.70.170.10">
    <property type="entry name" value="Neurotransmitter-gated ion-channel ligand-binding domain"/>
    <property type="match status" value="1"/>
</dbReference>
<keyword evidence="5" id="KW-1185">Reference proteome</keyword>
<dbReference type="PROSITE" id="PS00236">
    <property type="entry name" value="NEUROTR_ION_CHANNEL"/>
    <property type="match status" value="1"/>
</dbReference>
<evidence type="ECO:0000259" key="4">
    <source>
        <dbReference type="Pfam" id="PF02931"/>
    </source>
</evidence>
<protein>
    <submittedName>
        <fullName evidence="6">Neur_chan_LBD domain-containing protein</fullName>
    </submittedName>
</protein>
<name>A0A1I7YVX4_9BILA</name>
<dbReference type="SUPFAM" id="SSF63712">
    <property type="entry name" value="Nicotinic receptor ligand binding domain-like"/>
    <property type="match status" value="1"/>
</dbReference>
<comment type="subcellular location">
    <subcellularLocation>
        <location evidence="1">Membrane</location>
        <topology evidence="1">Multi-pass membrane protein</topology>
    </subcellularLocation>
</comment>
<dbReference type="Pfam" id="PF02931">
    <property type="entry name" value="Neur_chan_LBD"/>
    <property type="match status" value="1"/>
</dbReference>
<organism evidence="5 6">
    <name type="scientific">Steinernema glaseri</name>
    <dbReference type="NCBI Taxonomy" id="37863"/>
    <lineage>
        <taxon>Eukaryota</taxon>
        <taxon>Metazoa</taxon>
        <taxon>Ecdysozoa</taxon>
        <taxon>Nematoda</taxon>
        <taxon>Chromadorea</taxon>
        <taxon>Rhabditida</taxon>
        <taxon>Tylenchina</taxon>
        <taxon>Panagrolaimomorpha</taxon>
        <taxon>Strongyloidoidea</taxon>
        <taxon>Steinernematidae</taxon>
        <taxon>Steinernema</taxon>
    </lineage>
</organism>
<dbReference type="GO" id="GO:0016020">
    <property type="term" value="C:membrane"/>
    <property type="evidence" value="ECO:0007669"/>
    <property type="project" value="UniProtKB-SubCell"/>
</dbReference>
<evidence type="ECO:0000256" key="1">
    <source>
        <dbReference type="ARBA" id="ARBA00004141"/>
    </source>
</evidence>
<feature type="signal peptide" evidence="3">
    <location>
        <begin position="1"/>
        <end position="21"/>
    </location>
</feature>
<comment type="similarity">
    <text evidence="3">Belongs to the ligand-gated ion channel (TC 1.A.9) family.</text>
</comment>
<accession>A0A1I7YVX4</accession>
<evidence type="ECO:0000313" key="5">
    <source>
        <dbReference type="Proteomes" id="UP000095287"/>
    </source>
</evidence>
<dbReference type="WBParaSite" id="L893_g20055.t1">
    <property type="protein sequence ID" value="L893_g20055.t1"/>
    <property type="gene ID" value="L893_g20055"/>
</dbReference>
<keyword evidence="3" id="KW-0407">Ion channel</keyword>
<feature type="chain" id="PRO_5022255679" evidence="3">
    <location>
        <begin position="22"/>
        <end position="311"/>
    </location>
</feature>
<keyword evidence="3" id="KW-0732">Signal</keyword>
<dbReference type="CDD" id="cd18989">
    <property type="entry name" value="LGIC_ECD_cation"/>
    <property type="match status" value="1"/>
</dbReference>
<dbReference type="PANTHER" id="PTHR18945">
    <property type="entry name" value="NEUROTRANSMITTER GATED ION CHANNEL"/>
    <property type="match status" value="1"/>
</dbReference>
<dbReference type="InterPro" id="IPR006201">
    <property type="entry name" value="Neur_channel"/>
</dbReference>
<sequence>MTPWFWLATLTLVQLLHSSNGFVASKKRPNSIELGRIGQKPEDENELDYSEMEQFQDPNSRLSAYIRRHARYYHRPTLHAHDCIDIHVSAGLYQVVELDQRNNLATLSAYFDVWWFDKFLPWNATDFDGITLTFVPAKWVWKPEFYLYHSIQGRTPEYAADATAEIRSDGRVRMFIPITSRALCPINVKYFPFDTQNCSFYDASIWKVDAPRAEGDRGFISGGRRAAIVAVGGSENRGLRWQAGSGVVMHAQCYERRQELSLLRTNKREQVAKDGVATRHVSLEMGVLTFPGMTAKDPDRLCIETLSTGRP</sequence>
<dbReference type="PRINTS" id="PR00252">
    <property type="entry name" value="NRIONCHANNEL"/>
</dbReference>
<dbReference type="AlphaFoldDB" id="A0A1I7YVX4"/>
<keyword evidence="3" id="KW-0406">Ion transport</keyword>
<keyword evidence="2" id="KW-0472">Membrane</keyword>
<keyword evidence="3" id="KW-0813">Transport</keyword>
<evidence type="ECO:0000256" key="3">
    <source>
        <dbReference type="RuleBase" id="RU000687"/>
    </source>
</evidence>
<evidence type="ECO:0000313" key="6">
    <source>
        <dbReference type="WBParaSite" id="L893_g20055.t1"/>
    </source>
</evidence>
<proteinExistence type="inferred from homology"/>
<reference evidence="6" key="1">
    <citation type="submission" date="2016-11" db="UniProtKB">
        <authorList>
            <consortium name="WormBaseParasite"/>
        </authorList>
    </citation>
    <scope>IDENTIFICATION</scope>
</reference>
<dbReference type="InterPro" id="IPR036734">
    <property type="entry name" value="Neur_chan_lig-bd_sf"/>
</dbReference>
<dbReference type="Proteomes" id="UP000095287">
    <property type="component" value="Unplaced"/>
</dbReference>
<dbReference type="GO" id="GO:0004888">
    <property type="term" value="F:transmembrane signaling receptor activity"/>
    <property type="evidence" value="ECO:0007669"/>
    <property type="project" value="InterPro"/>
</dbReference>